<dbReference type="Proteomes" id="UP000070065">
    <property type="component" value="Unassembled WGS sequence"/>
</dbReference>
<evidence type="ECO:0000313" key="2">
    <source>
        <dbReference type="EMBL" id="KXA60498.1"/>
    </source>
</evidence>
<sequence>MIPVKNKMSLFTFLIKPPFILFKALSIISIRQKKKKTSLFIYFFIWYNRIVGEFLYSFKRLI</sequence>
<evidence type="ECO:0000313" key="3">
    <source>
        <dbReference type="Proteomes" id="UP000070065"/>
    </source>
</evidence>
<evidence type="ECO:0000256" key="1">
    <source>
        <dbReference type="SAM" id="Phobius"/>
    </source>
</evidence>
<keyword evidence="1" id="KW-0812">Transmembrane</keyword>
<dbReference type="EMBL" id="LRQR01000068">
    <property type="protein sequence ID" value="KXA60498.1"/>
    <property type="molecule type" value="Genomic_DNA"/>
</dbReference>
<gene>
    <name evidence="2" type="ORF">HMPREF3228_01145</name>
</gene>
<proteinExistence type="predicted"/>
<accession>A0A133RYH0</accession>
<dbReference type="AlphaFoldDB" id="A0A133RYH0"/>
<feature type="transmembrane region" description="Helical" evidence="1">
    <location>
        <begin position="39"/>
        <end position="58"/>
    </location>
</feature>
<reference evidence="2 3" key="1">
    <citation type="submission" date="2016-01" db="EMBL/GenBank/DDBJ databases">
        <authorList>
            <person name="Oliw E.H."/>
        </authorList>
    </citation>
    <scope>NUCLEOTIDE SEQUENCE [LARGE SCALE GENOMIC DNA]</scope>
    <source>
        <strain evidence="2 3">CMW7705B</strain>
    </source>
</reference>
<organism evidence="2 3">
    <name type="scientific">Streptococcus mitis</name>
    <dbReference type="NCBI Taxonomy" id="28037"/>
    <lineage>
        <taxon>Bacteria</taxon>
        <taxon>Bacillati</taxon>
        <taxon>Bacillota</taxon>
        <taxon>Bacilli</taxon>
        <taxon>Lactobacillales</taxon>
        <taxon>Streptococcaceae</taxon>
        <taxon>Streptococcus</taxon>
        <taxon>Streptococcus mitis group</taxon>
    </lineage>
</organism>
<comment type="caution">
    <text evidence="2">The sequence shown here is derived from an EMBL/GenBank/DDBJ whole genome shotgun (WGS) entry which is preliminary data.</text>
</comment>
<name>A0A133RYH0_STRMT</name>
<protein>
    <submittedName>
        <fullName evidence="2">Uncharacterized protein</fullName>
    </submittedName>
</protein>
<keyword evidence="1" id="KW-1133">Transmembrane helix</keyword>
<keyword evidence="1" id="KW-0472">Membrane</keyword>